<dbReference type="AlphaFoldDB" id="A0A0F6B1J9"/>
<proteinExistence type="predicted"/>
<sequence>MTQNIRKEQNEDVEFICVVRCGAVWSRFSQIRRQHKSAVIALRNN</sequence>
<keyword evidence="2" id="KW-1185">Reference proteome</keyword>
<dbReference type="EMBL" id="CP001363">
    <property type="protein sequence ID" value="ACY88385.1"/>
    <property type="molecule type" value="Genomic_DNA"/>
</dbReference>
<protein>
    <submittedName>
        <fullName evidence="1">Uncharacterized protein</fullName>
    </submittedName>
</protein>
<dbReference type="HOGENOM" id="CLU_3204968_0_0_6"/>
<gene>
    <name evidence="1" type="ordered locus">STM14_1914</name>
</gene>
<evidence type="ECO:0000313" key="2">
    <source>
        <dbReference type="Proteomes" id="UP000002695"/>
    </source>
</evidence>
<name>A0A0F6B1J9_SALT1</name>
<accession>A0A0F6B1J9</accession>
<dbReference type="KEGG" id="seo:STM14_1914"/>
<dbReference type="Proteomes" id="UP000002695">
    <property type="component" value="Chromosome"/>
</dbReference>
<organism evidence="1 2">
    <name type="scientific">Salmonella typhimurium (strain 14028s / SGSC 2262)</name>
    <dbReference type="NCBI Taxonomy" id="588858"/>
    <lineage>
        <taxon>Bacteria</taxon>
        <taxon>Pseudomonadati</taxon>
        <taxon>Pseudomonadota</taxon>
        <taxon>Gammaproteobacteria</taxon>
        <taxon>Enterobacterales</taxon>
        <taxon>Enterobacteriaceae</taxon>
        <taxon>Salmonella</taxon>
    </lineage>
</organism>
<reference evidence="1 2" key="1">
    <citation type="journal article" date="2010" name="J. Bacteriol.">
        <title>Short-term signatures of evolutionary change in the Salmonella enterica serovar typhimurium 14028 genome.</title>
        <authorList>
            <person name="Jarvik T."/>
            <person name="Smillie C."/>
            <person name="Groisman E.A."/>
            <person name="Ochman H."/>
        </authorList>
    </citation>
    <scope>NUCLEOTIDE SEQUENCE [LARGE SCALE GENOMIC DNA]</scope>
    <source>
        <strain evidence="2">14028s / SGSC 2262</strain>
    </source>
</reference>
<evidence type="ECO:0000313" key="1">
    <source>
        <dbReference type="EMBL" id="ACY88385.1"/>
    </source>
</evidence>